<protein>
    <submittedName>
        <fullName evidence="1">Haloacid dehalogenase</fullName>
    </submittedName>
</protein>
<dbReference type="CDD" id="cd07518">
    <property type="entry name" value="HAD_YbiV-Like"/>
    <property type="match status" value="1"/>
</dbReference>
<accession>A0A1Y2PBM1</accession>
<dbReference type="SUPFAM" id="SSF56784">
    <property type="entry name" value="HAD-like"/>
    <property type="match status" value="1"/>
</dbReference>
<dbReference type="EMBL" id="LAPZ01000014">
    <property type="protein sequence ID" value="OSY87149.1"/>
    <property type="molecule type" value="Genomic_DNA"/>
</dbReference>
<dbReference type="NCBIfam" id="TIGR00099">
    <property type="entry name" value="Cof-subfamily"/>
    <property type="match status" value="1"/>
</dbReference>
<dbReference type="FunCoup" id="A0A1Y2PBM1">
    <property type="interactions" value="143"/>
</dbReference>
<dbReference type="Gene3D" id="3.30.1240.10">
    <property type="match status" value="1"/>
</dbReference>
<dbReference type="RefSeq" id="WP_086031371.1">
    <property type="nucleotide sequence ID" value="NZ_LAPZ01000014.1"/>
</dbReference>
<dbReference type="GO" id="GO:0000287">
    <property type="term" value="F:magnesium ion binding"/>
    <property type="evidence" value="ECO:0007669"/>
    <property type="project" value="TreeGrafter"/>
</dbReference>
<dbReference type="Pfam" id="PF08282">
    <property type="entry name" value="Hydrolase_3"/>
    <property type="match status" value="1"/>
</dbReference>
<dbReference type="InterPro" id="IPR000150">
    <property type="entry name" value="Cof"/>
</dbReference>
<dbReference type="OrthoDB" id="9814970at2"/>
<dbReference type="SFLD" id="SFLDG01144">
    <property type="entry name" value="C2.B.4:_PGP_Like"/>
    <property type="match status" value="1"/>
</dbReference>
<reference evidence="1 2" key="1">
    <citation type="submission" date="2015-03" db="EMBL/GenBank/DDBJ databases">
        <title>Genome sequence of Tenacibaculum sp. S2-2, isolated from intestinal microbiota of sea cucumber, Apostichopus japonicas.</title>
        <authorList>
            <person name="Shao Z."/>
            <person name="Wang L."/>
            <person name="Li X."/>
        </authorList>
    </citation>
    <scope>NUCLEOTIDE SEQUENCE [LARGE SCALE GENOMIC DNA]</scope>
    <source>
        <strain evidence="1 2">S2-2</strain>
    </source>
</reference>
<dbReference type="PANTHER" id="PTHR10000:SF8">
    <property type="entry name" value="HAD SUPERFAMILY HYDROLASE-LIKE, TYPE 3"/>
    <property type="match status" value="1"/>
</dbReference>
<evidence type="ECO:0000313" key="2">
    <source>
        <dbReference type="Proteomes" id="UP000194221"/>
    </source>
</evidence>
<evidence type="ECO:0000313" key="1">
    <source>
        <dbReference type="EMBL" id="OSY87149.1"/>
    </source>
</evidence>
<sequence>MDFSKVKMVVTDMDGTLLDSNHNVSDEFWNLFPKLKANNIHFVAASGRQYHSMVHKLQAIKDDIHIIAENGGITQFRDQLLDTESLDFKYVKEILPVLRKVENVLIVLCAKDKAYIDTKNEEFIAFFKQYYTQYEIVEDLTKLENVEVFKIAVRHMESSETYILPFIKELHNHKDILLKISGQHWLDISSIKTNKGNALEKLQKRLGVTIEGTMAFGDYNNDLEMLQKAYFSFAMENAHPNVKETARFSTKTNDENGVEYILEKVIKAKENS</sequence>
<dbReference type="GO" id="GO:0016791">
    <property type="term" value="F:phosphatase activity"/>
    <property type="evidence" value="ECO:0007669"/>
    <property type="project" value="UniProtKB-ARBA"/>
</dbReference>
<dbReference type="InterPro" id="IPR036412">
    <property type="entry name" value="HAD-like_sf"/>
</dbReference>
<proteinExistence type="predicted"/>
<gene>
    <name evidence="1" type="ORF">WH52_12855</name>
</gene>
<dbReference type="Proteomes" id="UP000194221">
    <property type="component" value="Unassembled WGS sequence"/>
</dbReference>
<dbReference type="Gene3D" id="3.40.50.1000">
    <property type="entry name" value="HAD superfamily/HAD-like"/>
    <property type="match status" value="1"/>
</dbReference>
<name>A0A1Y2PBM1_9FLAO</name>
<dbReference type="InterPro" id="IPR006379">
    <property type="entry name" value="HAD-SF_hydro_IIB"/>
</dbReference>
<dbReference type="InParanoid" id="A0A1Y2PBM1"/>
<dbReference type="AlphaFoldDB" id="A0A1Y2PBM1"/>
<organism evidence="1 2">
    <name type="scientific">Tenacibaculum holothuriorum</name>
    <dbReference type="NCBI Taxonomy" id="1635173"/>
    <lineage>
        <taxon>Bacteria</taxon>
        <taxon>Pseudomonadati</taxon>
        <taxon>Bacteroidota</taxon>
        <taxon>Flavobacteriia</taxon>
        <taxon>Flavobacteriales</taxon>
        <taxon>Flavobacteriaceae</taxon>
        <taxon>Tenacibaculum</taxon>
    </lineage>
</organism>
<dbReference type="SFLD" id="SFLDS00003">
    <property type="entry name" value="Haloacid_Dehalogenase"/>
    <property type="match status" value="1"/>
</dbReference>
<dbReference type="PANTHER" id="PTHR10000">
    <property type="entry name" value="PHOSPHOSERINE PHOSPHATASE"/>
    <property type="match status" value="1"/>
</dbReference>
<dbReference type="NCBIfam" id="TIGR01484">
    <property type="entry name" value="HAD-SF-IIB"/>
    <property type="match status" value="1"/>
</dbReference>
<dbReference type="SFLD" id="SFLDG01140">
    <property type="entry name" value="C2.B:_Phosphomannomutase_and_P"/>
    <property type="match status" value="1"/>
</dbReference>
<dbReference type="GO" id="GO:0005829">
    <property type="term" value="C:cytosol"/>
    <property type="evidence" value="ECO:0007669"/>
    <property type="project" value="TreeGrafter"/>
</dbReference>
<dbReference type="STRING" id="1635173.WH52_12855"/>
<dbReference type="InterPro" id="IPR023214">
    <property type="entry name" value="HAD_sf"/>
</dbReference>
<comment type="caution">
    <text evidence="1">The sequence shown here is derived from an EMBL/GenBank/DDBJ whole genome shotgun (WGS) entry which is preliminary data.</text>
</comment>
<keyword evidence="2" id="KW-1185">Reference proteome</keyword>